<evidence type="ECO:0000259" key="3">
    <source>
        <dbReference type="PROSITE" id="PS51525"/>
    </source>
</evidence>
<name>A0A835KGM0_9ROSI</name>
<dbReference type="Pfam" id="PF17035">
    <property type="entry name" value="BET"/>
    <property type="match status" value="1"/>
</dbReference>
<dbReference type="InterPro" id="IPR038336">
    <property type="entry name" value="NET_sf"/>
</dbReference>
<accession>A0A835KGM0</accession>
<feature type="domain" description="NET" evidence="3">
    <location>
        <begin position="203"/>
        <end position="282"/>
    </location>
</feature>
<proteinExistence type="predicted"/>
<dbReference type="PROSITE" id="PS51525">
    <property type="entry name" value="NET"/>
    <property type="match status" value="1"/>
</dbReference>
<organism evidence="4 5">
    <name type="scientific">Salix dunnii</name>
    <dbReference type="NCBI Taxonomy" id="1413687"/>
    <lineage>
        <taxon>Eukaryota</taxon>
        <taxon>Viridiplantae</taxon>
        <taxon>Streptophyta</taxon>
        <taxon>Embryophyta</taxon>
        <taxon>Tracheophyta</taxon>
        <taxon>Spermatophyta</taxon>
        <taxon>Magnoliopsida</taxon>
        <taxon>eudicotyledons</taxon>
        <taxon>Gunneridae</taxon>
        <taxon>Pentapetalae</taxon>
        <taxon>rosids</taxon>
        <taxon>fabids</taxon>
        <taxon>Malpighiales</taxon>
        <taxon>Salicaceae</taxon>
        <taxon>Saliceae</taxon>
        <taxon>Salix</taxon>
    </lineage>
</organism>
<dbReference type="AlphaFoldDB" id="A0A835KGM0"/>
<evidence type="ECO:0000256" key="2">
    <source>
        <dbReference type="ARBA" id="ARBA00023163"/>
    </source>
</evidence>
<evidence type="ECO:0000313" key="5">
    <source>
        <dbReference type="Proteomes" id="UP000657918"/>
    </source>
</evidence>
<dbReference type="Proteomes" id="UP000657918">
    <property type="component" value="Unassembled WGS sequence"/>
</dbReference>
<evidence type="ECO:0000313" key="4">
    <source>
        <dbReference type="EMBL" id="KAF9685601.1"/>
    </source>
</evidence>
<dbReference type="EMBL" id="JADGMS010000003">
    <property type="protein sequence ID" value="KAF9685601.1"/>
    <property type="molecule type" value="Genomic_DNA"/>
</dbReference>
<keyword evidence="5" id="KW-1185">Reference proteome</keyword>
<dbReference type="OrthoDB" id="21449at2759"/>
<keyword evidence="2" id="KW-0804">Transcription</keyword>
<reference evidence="4 5" key="1">
    <citation type="submission" date="2020-10" db="EMBL/GenBank/DDBJ databases">
        <title>Plant Genome Project.</title>
        <authorList>
            <person name="Zhang R.-G."/>
        </authorList>
    </citation>
    <scope>NUCLEOTIDE SEQUENCE [LARGE SCALE GENOMIC DNA]</scope>
    <source>
        <strain evidence="4">FAFU-HL-1</strain>
        <tissue evidence="4">Leaf</tissue>
    </source>
</reference>
<dbReference type="InterPro" id="IPR027353">
    <property type="entry name" value="NET_dom"/>
</dbReference>
<evidence type="ECO:0000256" key="1">
    <source>
        <dbReference type="ARBA" id="ARBA00023015"/>
    </source>
</evidence>
<keyword evidence="1" id="KW-0805">Transcription regulation</keyword>
<comment type="caution">
    <text evidence="4">The sequence shown here is derived from an EMBL/GenBank/DDBJ whole genome shotgun (WGS) entry which is preliminary data.</text>
</comment>
<dbReference type="PANTHER" id="PTHR45926">
    <property type="entry name" value="OSJNBA0053K19.4 PROTEIN"/>
    <property type="match status" value="1"/>
</dbReference>
<gene>
    <name evidence="4" type="ORF">SADUNF_Sadunf03G0071600</name>
</gene>
<protein>
    <recommendedName>
        <fullName evidence="3">NET domain-containing protein</fullName>
    </recommendedName>
</protein>
<sequence length="282" mass="31844">MEANDQDFVMSEESRGKLGPDHFSYYASEVERLLQDEDSCFLTSQTAEILGNKHDAKWEDRLQPSCALGSSFSNSVGQGLTDFQREMLKLRLQQSVVVLTSEADEMLDPVISMRRLQSQLTARPALSKADAKLGPSQNVMVSSYSSSTNTPLVASPSNSSTEADDLKFLLENNSSHVEKTVKKYSDELLSTLEHMERKLEELLDAVASNCRPMTHTEKQQLQKLIKKLPPKKLNRVVEIVQRSKPIESQDHDEIFVNLEEKDNATVWRLYYYAEAAAKARLL</sequence>
<dbReference type="Gene3D" id="1.20.1270.220">
    <property type="match status" value="1"/>
</dbReference>